<reference evidence="6 7" key="2">
    <citation type="journal article" date="2022" name="Mar. Drugs">
        <title>Bioassay-Guided Fractionation Leads to the Detection of Cholic Acid Generated by the Rare Thalassomonas sp.</title>
        <authorList>
            <person name="Pheiffer F."/>
            <person name="Schneider Y.K."/>
            <person name="Hansen E.H."/>
            <person name="Andersen J.H."/>
            <person name="Isaksson J."/>
            <person name="Busche T."/>
            <person name="R C."/>
            <person name="Kalinowski J."/>
            <person name="Zyl L.V."/>
            <person name="Trindade M."/>
        </authorList>
    </citation>
    <scope>NUCLEOTIDE SEQUENCE [LARGE SCALE GENOMIC DNA]</scope>
    <source>
        <strain evidence="6 7">A5K-106</strain>
    </source>
</reference>
<feature type="transmembrane region" description="Helical" evidence="5">
    <location>
        <begin position="94"/>
        <end position="117"/>
    </location>
</feature>
<organism evidence="6 7">
    <name type="scientific">Thalassomonas actiniarum</name>
    <dbReference type="NCBI Taxonomy" id="485447"/>
    <lineage>
        <taxon>Bacteria</taxon>
        <taxon>Pseudomonadati</taxon>
        <taxon>Pseudomonadota</taxon>
        <taxon>Gammaproteobacteria</taxon>
        <taxon>Alteromonadales</taxon>
        <taxon>Colwelliaceae</taxon>
        <taxon>Thalassomonas</taxon>
    </lineage>
</organism>
<evidence type="ECO:0000313" key="6">
    <source>
        <dbReference type="EMBL" id="WDE00535.1"/>
    </source>
</evidence>
<feature type="transmembrane region" description="Helical" evidence="5">
    <location>
        <begin position="335"/>
        <end position="356"/>
    </location>
</feature>
<dbReference type="CDD" id="cd13128">
    <property type="entry name" value="MATE_Wzx_like"/>
    <property type="match status" value="1"/>
</dbReference>
<dbReference type="KEGG" id="tact:SG35_007835"/>
<feature type="transmembrane region" description="Helical" evidence="5">
    <location>
        <begin position="182"/>
        <end position="204"/>
    </location>
</feature>
<reference evidence="6 7" key="1">
    <citation type="journal article" date="2015" name="Genome Announc.">
        <title>Draft Genome Sequences of Marine Isolates of Thalassomonas viridans and Thalassomonas actiniarum.</title>
        <authorList>
            <person name="Olonade I."/>
            <person name="van Zyl L.J."/>
            <person name="Trindade M."/>
        </authorList>
    </citation>
    <scope>NUCLEOTIDE SEQUENCE [LARGE SCALE GENOMIC DNA]</scope>
    <source>
        <strain evidence="6 7">A5K-106</strain>
    </source>
</reference>
<keyword evidence="3 5" id="KW-1133">Transmembrane helix</keyword>
<keyword evidence="2 5" id="KW-0812">Transmembrane</keyword>
<evidence type="ECO:0000313" key="7">
    <source>
        <dbReference type="Proteomes" id="UP000032568"/>
    </source>
</evidence>
<feature type="transmembrane region" description="Helical" evidence="5">
    <location>
        <begin position="53"/>
        <end position="74"/>
    </location>
</feature>
<feature type="transmembrane region" description="Helical" evidence="5">
    <location>
        <begin position="228"/>
        <end position="248"/>
    </location>
</feature>
<dbReference type="Pfam" id="PF01943">
    <property type="entry name" value="Polysacc_synt"/>
    <property type="match status" value="1"/>
</dbReference>
<dbReference type="PANTHER" id="PTHR43424">
    <property type="entry name" value="LOCUS PUTATIVE PROTEIN 1-RELATED"/>
    <property type="match status" value="1"/>
</dbReference>
<feature type="transmembrane region" description="Helical" evidence="5">
    <location>
        <begin position="158"/>
        <end position="176"/>
    </location>
</feature>
<evidence type="ECO:0000256" key="5">
    <source>
        <dbReference type="SAM" id="Phobius"/>
    </source>
</evidence>
<keyword evidence="7" id="KW-1185">Reference proteome</keyword>
<evidence type="ECO:0000256" key="1">
    <source>
        <dbReference type="ARBA" id="ARBA00004141"/>
    </source>
</evidence>
<feature type="transmembrane region" description="Helical" evidence="5">
    <location>
        <begin position="394"/>
        <end position="414"/>
    </location>
</feature>
<dbReference type="EMBL" id="CP059735">
    <property type="protein sequence ID" value="WDE00535.1"/>
    <property type="molecule type" value="Genomic_DNA"/>
</dbReference>
<dbReference type="InterPro" id="IPR052556">
    <property type="entry name" value="PolySynth_Transporter"/>
</dbReference>
<protein>
    <submittedName>
        <fullName evidence="6">Flippase</fullName>
    </submittedName>
</protein>
<comment type="subcellular location">
    <subcellularLocation>
        <location evidence="1">Membrane</location>
        <topology evidence="1">Multi-pass membrane protein</topology>
    </subcellularLocation>
</comment>
<sequence>MFSLAKLTNNPASFGAIKNAAWLIGEKILSMLLVLVVSILISRHLGPERFGQLNYIIAIVSLVAPLSSLGLNAIITREVVNAPEKQDEIMSTALVLRLLTGCFSVLLLYIASMLGFFTELGALDWGIIALSAVNIFTALHVIDFWFQAKVQSKSIVKVRFLAILCSSIVKSLLVWFDADTAAFVWATAFEFLLISFLYLLIYYYRQQRFSLMKVNWQYGMNLIGQSKWLVLSGISAVIYVKIDQVMLAEMVSSSEVGIYAVAGRLSEVWYFFPTAVVASFFPSLLKKKAQDEAVYKAQLQRLNDALVLGAVAVALPVTFLADWLIVLLYGVEYQAAGVILSLHIWAGIFAFMRALLNKWLLAEHLLLFSLVTQGIGAVVNVLLNYLLIPELHGVGAAIATIISSAFACYIALFFHHSTRPMAIIMTKSLFMFTRVFTWKPVRSSKRTSDKEGIG</sequence>
<keyword evidence="4 5" id="KW-0472">Membrane</keyword>
<gene>
    <name evidence="6" type="ORF">SG35_007835</name>
</gene>
<name>A0AAE9YSP8_9GAMM</name>
<feature type="transmembrane region" description="Helical" evidence="5">
    <location>
        <begin position="123"/>
        <end position="146"/>
    </location>
</feature>
<feature type="transmembrane region" description="Helical" evidence="5">
    <location>
        <begin position="365"/>
        <end position="388"/>
    </location>
</feature>
<dbReference type="Proteomes" id="UP000032568">
    <property type="component" value="Chromosome"/>
</dbReference>
<dbReference type="GO" id="GO:0016020">
    <property type="term" value="C:membrane"/>
    <property type="evidence" value="ECO:0007669"/>
    <property type="project" value="UniProtKB-SubCell"/>
</dbReference>
<feature type="transmembrane region" description="Helical" evidence="5">
    <location>
        <begin position="306"/>
        <end position="329"/>
    </location>
</feature>
<dbReference type="RefSeq" id="WP_044830709.1">
    <property type="nucleotide sequence ID" value="NZ_CP059735.1"/>
</dbReference>
<evidence type="ECO:0000256" key="2">
    <source>
        <dbReference type="ARBA" id="ARBA00022692"/>
    </source>
</evidence>
<evidence type="ECO:0000256" key="3">
    <source>
        <dbReference type="ARBA" id="ARBA00022989"/>
    </source>
</evidence>
<dbReference type="AlphaFoldDB" id="A0AAE9YSP8"/>
<dbReference type="PANTHER" id="PTHR43424:SF1">
    <property type="entry name" value="LOCUS PUTATIVE PROTEIN 1-RELATED"/>
    <property type="match status" value="1"/>
</dbReference>
<feature type="transmembrane region" description="Helical" evidence="5">
    <location>
        <begin position="268"/>
        <end position="285"/>
    </location>
</feature>
<evidence type="ECO:0000256" key="4">
    <source>
        <dbReference type="ARBA" id="ARBA00023136"/>
    </source>
</evidence>
<proteinExistence type="predicted"/>
<accession>A0AAE9YSP8</accession>
<feature type="transmembrane region" description="Helical" evidence="5">
    <location>
        <begin position="20"/>
        <end position="41"/>
    </location>
</feature>
<dbReference type="InterPro" id="IPR002797">
    <property type="entry name" value="Polysacc_synth"/>
</dbReference>